<dbReference type="AlphaFoldDB" id="A0A1Z3N6L5"/>
<evidence type="ECO:0000256" key="1">
    <source>
        <dbReference type="SAM" id="SignalP"/>
    </source>
</evidence>
<evidence type="ECO:0000313" key="2">
    <source>
        <dbReference type="EMBL" id="ASD63113.1"/>
    </source>
</evidence>
<gene>
    <name evidence="2" type="ORF">B9G79_05785</name>
</gene>
<reference evidence="2 3" key="1">
    <citation type="submission" date="2017-04" db="EMBL/GenBank/DDBJ databases">
        <title>Whole genome sequence of Bdellovibrio bacteriovorus strain SSB218315.</title>
        <authorList>
            <person name="Oyedara O."/>
            <person name="Rodriguez-Perez M.A."/>
        </authorList>
    </citation>
    <scope>NUCLEOTIDE SEQUENCE [LARGE SCALE GENOMIC DNA]</scope>
    <source>
        <strain evidence="2 3">SSB218315</strain>
    </source>
</reference>
<protein>
    <recommendedName>
        <fullName evidence="4">Adhesin</fullName>
    </recommendedName>
</protein>
<evidence type="ECO:0008006" key="4">
    <source>
        <dbReference type="Google" id="ProtNLM"/>
    </source>
</evidence>
<proteinExistence type="predicted"/>
<dbReference type="Proteomes" id="UP000197003">
    <property type="component" value="Chromosome"/>
</dbReference>
<dbReference type="EMBL" id="CP020946">
    <property type="protein sequence ID" value="ASD63113.1"/>
    <property type="molecule type" value="Genomic_DNA"/>
</dbReference>
<evidence type="ECO:0000313" key="3">
    <source>
        <dbReference type="Proteomes" id="UP000197003"/>
    </source>
</evidence>
<sequence>MKKMSAIATAVLAISTFSTAAHAVTELACSYEYKNVGQYLKIDHRVGRDGKLYPFMRHKEDKSGDSKLKFGTDEIQFSVSGNDKRMQNWIYVEAYSDIAERTFQLDLKNETITIIKGGRVILNKSPLSCTLTMGGE</sequence>
<accession>A0A1Z3N6L5</accession>
<organism evidence="2 3">
    <name type="scientific">Bdellovibrio bacteriovorus</name>
    <dbReference type="NCBI Taxonomy" id="959"/>
    <lineage>
        <taxon>Bacteria</taxon>
        <taxon>Pseudomonadati</taxon>
        <taxon>Bdellovibrionota</taxon>
        <taxon>Bdellovibrionia</taxon>
        <taxon>Bdellovibrionales</taxon>
        <taxon>Pseudobdellovibrionaceae</taxon>
        <taxon>Bdellovibrio</taxon>
    </lineage>
</organism>
<dbReference type="RefSeq" id="WP_088564692.1">
    <property type="nucleotide sequence ID" value="NZ_CP020946.1"/>
</dbReference>
<feature type="chain" id="PRO_5012306211" description="Adhesin" evidence="1">
    <location>
        <begin position="24"/>
        <end position="136"/>
    </location>
</feature>
<keyword evidence="1" id="KW-0732">Signal</keyword>
<feature type="signal peptide" evidence="1">
    <location>
        <begin position="1"/>
        <end position="23"/>
    </location>
</feature>
<name>A0A1Z3N6L5_BDEBC</name>